<dbReference type="SMART" id="SM00238">
    <property type="entry name" value="BIR"/>
    <property type="match status" value="2"/>
</dbReference>
<protein>
    <submittedName>
        <fullName evidence="9">Apoptosis 1 inhibitor</fullName>
    </submittedName>
</protein>
<dbReference type="Gene3D" id="3.30.40.10">
    <property type="entry name" value="Zinc/RING finger domain, C3HC4 (zinc finger)"/>
    <property type="match status" value="1"/>
</dbReference>
<keyword evidence="2" id="KW-0053">Apoptosis</keyword>
<dbReference type="GO" id="GO:0061630">
    <property type="term" value="F:ubiquitin protein ligase activity"/>
    <property type="evidence" value="ECO:0007669"/>
    <property type="project" value="TreeGrafter"/>
</dbReference>
<dbReference type="GO" id="GO:0008270">
    <property type="term" value="F:zinc ion binding"/>
    <property type="evidence" value="ECO:0007669"/>
    <property type="project" value="UniProtKB-KW"/>
</dbReference>
<evidence type="ECO:0000259" key="8">
    <source>
        <dbReference type="PROSITE" id="PS50089"/>
    </source>
</evidence>
<dbReference type="PANTHER" id="PTHR10044:SF174">
    <property type="entry name" value="DEATH-ASSOCIATED INHIBITOR OF APOPTOSIS 1"/>
    <property type="match status" value="1"/>
</dbReference>
<keyword evidence="10" id="KW-1185">Reference proteome</keyword>
<dbReference type="GO" id="GO:0043027">
    <property type="term" value="F:cysteine-type endopeptidase inhibitor activity involved in apoptotic process"/>
    <property type="evidence" value="ECO:0007669"/>
    <property type="project" value="TreeGrafter"/>
</dbReference>
<keyword evidence="4 6" id="KW-0863">Zinc-finger</keyword>
<evidence type="ECO:0000256" key="2">
    <source>
        <dbReference type="ARBA" id="ARBA00022703"/>
    </source>
</evidence>
<dbReference type="PROSITE" id="PS50143">
    <property type="entry name" value="BIR_REPEAT_2"/>
    <property type="match status" value="2"/>
</dbReference>
<dbReference type="GO" id="GO:0005737">
    <property type="term" value="C:cytoplasm"/>
    <property type="evidence" value="ECO:0007669"/>
    <property type="project" value="TreeGrafter"/>
</dbReference>
<dbReference type="GO" id="GO:0005634">
    <property type="term" value="C:nucleus"/>
    <property type="evidence" value="ECO:0007669"/>
    <property type="project" value="TreeGrafter"/>
</dbReference>
<dbReference type="InterPro" id="IPR001370">
    <property type="entry name" value="BIR_rpt"/>
</dbReference>
<dbReference type="Pfam" id="PF13920">
    <property type="entry name" value="zf-C3HC4_3"/>
    <property type="match status" value="1"/>
</dbReference>
<feature type="region of interest" description="Disordered" evidence="7">
    <location>
        <begin position="19"/>
        <end position="53"/>
    </location>
</feature>
<dbReference type="eggNOG" id="KOG1101">
    <property type="taxonomic scope" value="Eukaryota"/>
</dbReference>
<dbReference type="InterPro" id="IPR001841">
    <property type="entry name" value="Znf_RING"/>
</dbReference>
<accession>A0A067R7U8</accession>
<dbReference type="OrthoDB" id="5855668at2759"/>
<dbReference type="OMA" id="FANWPLA"/>
<feature type="region of interest" description="Disordered" evidence="7">
    <location>
        <begin position="310"/>
        <end position="331"/>
    </location>
</feature>
<dbReference type="AlphaFoldDB" id="A0A067R7U8"/>
<gene>
    <name evidence="9" type="ORF">L798_06489</name>
</gene>
<dbReference type="FunFam" id="1.10.1170.10:FF:000002">
    <property type="entry name" value="Baculoviral IAP repeat containing 7"/>
    <property type="match status" value="1"/>
</dbReference>
<dbReference type="InterPro" id="IPR013083">
    <property type="entry name" value="Znf_RING/FYVE/PHD"/>
</dbReference>
<dbReference type="EMBL" id="KK852640">
    <property type="protein sequence ID" value="KDR19613.1"/>
    <property type="molecule type" value="Genomic_DNA"/>
</dbReference>
<sequence>MSHVMPQNGVNAALSVPIEKNRQHPKSSVDTVDSPPADVTPSSSTAPCASPPHQPATNICQSLNLKSEAERLKTYEKWSIVFMDPHALSAAGFYYTNQGDVVQCVFCGVQVGQWEEGDAPFTDHQRWAPSCGFVRGMPVGNIPINSDGHPETQESRSYDVCGPFLEFRPNSGPERAVSRGLYHNLLTPEELQKYGINQSHGPMHPSYNTYDSRVRSYENWPRSLKQKPDKLSEAGFYYTGNGDQTVCFHCGGGLKDWGETDDPWVEHAAWFPKCVYVVLNKGRESIRECHRPKESDVRVQDLKNLLGDLQKTEASSSSSSSSSKEPSLKASTVQANGSHGKVIDDARVCQICYVEERGVLFLPCGHLVACVKCAPSLSTCAVCRQPFTGTVRAFLS</sequence>
<dbReference type="PROSITE" id="PS01282">
    <property type="entry name" value="BIR_REPEAT_1"/>
    <property type="match status" value="2"/>
</dbReference>
<dbReference type="STRING" id="136037.A0A067R7U8"/>
<dbReference type="PANTHER" id="PTHR10044">
    <property type="entry name" value="INHIBITOR OF APOPTOSIS"/>
    <property type="match status" value="1"/>
</dbReference>
<dbReference type="GO" id="GO:0051726">
    <property type="term" value="P:regulation of cell cycle"/>
    <property type="evidence" value="ECO:0007669"/>
    <property type="project" value="TreeGrafter"/>
</dbReference>
<keyword evidence="3" id="KW-0479">Metal-binding</keyword>
<dbReference type="FunFam" id="1.10.1170.10:FF:000003">
    <property type="entry name" value="E3 ubiquitin-protein ligase XIAP"/>
    <property type="match status" value="1"/>
</dbReference>
<dbReference type="GO" id="GO:0006915">
    <property type="term" value="P:apoptotic process"/>
    <property type="evidence" value="ECO:0007669"/>
    <property type="project" value="UniProtKB-KW"/>
</dbReference>
<evidence type="ECO:0000256" key="3">
    <source>
        <dbReference type="ARBA" id="ARBA00022723"/>
    </source>
</evidence>
<evidence type="ECO:0000256" key="5">
    <source>
        <dbReference type="ARBA" id="ARBA00022833"/>
    </source>
</evidence>
<dbReference type="GO" id="GO:0031398">
    <property type="term" value="P:positive regulation of protein ubiquitination"/>
    <property type="evidence" value="ECO:0007669"/>
    <property type="project" value="TreeGrafter"/>
</dbReference>
<evidence type="ECO:0000256" key="1">
    <source>
        <dbReference type="ARBA" id="ARBA00006672"/>
    </source>
</evidence>
<dbReference type="SUPFAM" id="SSF57924">
    <property type="entry name" value="Inhibitor of apoptosis (IAP) repeat"/>
    <property type="match status" value="2"/>
</dbReference>
<dbReference type="InParanoid" id="A0A067R7U8"/>
<name>A0A067R7U8_ZOONE</name>
<dbReference type="GO" id="GO:0043066">
    <property type="term" value="P:negative regulation of apoptotic process"/>
    <property type="evidence" value="ECO:0007669"/>
    <property type="project" value="TreeGrafter"/>
</dbReference>
<proteinExistence type="inferred from homology"/>
<comment type="similarity">
    <text evidence="1">Belongs to the IAP family.</text>
</comment>
<reference evidence="9 10" key="1">
    <citation type="journal article" date="2014" name="Nat. Commun.">
        <title>Molecular traces of alternative social organization in a termite genome.</title>
        <authorList>
            <person name="Terrapon N."/>
            <person name="Li C."/>
            <person name="Robertson H.M."/>
            <person name="Ji L."/>
            <person name="Meng X."/>
            <person name="Booth W."/>
            <person name="Chen Z."/>
            <person name="Childers C.P."/>
            <person name="Glastad K.M."/>
            <person name="Gokhale K."/>
            <person name="Gowin J."/>
            <person name="Gronenberg W."/>
            <person name="Hermansen R.A."/>
            <person name="Hu H."/>
            <person name="Hunt B.G."/>
            <person name="Huylmans A.K."/>
            <person name="Khalil S.M."/>
            <person name="Mitchell R.D."/>
            <person name="Munoz-Torres M.C."/>
            <person name="Mustard J.A."/>
            <person name="Pan H."/>
            <person name="Reese J.T."/>
            <person name="Scharf M.E."/>
            <person name="Sun F."/>
            <person name="Vogel H."/>
            <person name="Xiao J."/>
            <person name="Yang W."/>
            <person name="Yang Z."/>
            <person name="Yang Z."/>
            <person name="Zhou J."/>
            <person name="Zhu J."/>
            <person name="Brent C.S."/>
            <person name="Elsik C.G."/>
            <person name="Goodisman M.A."/>
            <person name="Liberles D.A."/>
            <person name="Roe R.M."/>
            <person name="Vargo E.L."/>
            <person name="Vilcinskas A."/>
            <person name="Wang J."/>
            <person name="Bornberg-Bauer E."/>
            <person name="Korb J."/>
            <person name="Zhang G."/>
            <person name="Liebig J."/>
        </authorList>
    </citation>
    <scope>NUCLEOTIDE SEQUENCE [LARGE SCALE GENOMIC DNA]</scope>
    <source>
        <tissue evidence="9">Whole organism</tissue>
    </source>
</reference>
<evidence type="ECO:0000313" key="9">
    <source>
        <dbReference type="EMBL" id="KDR19613.1"/>
    </source>
</evidence>
<dbReference type="PROSITE" id="PS50089">
    <property type="entry name" value="ZF_RING_2"/>
    <property type="match status" value="1"/>
</dbReference>
<feature type="domain" description="RING-type" evidence="8">
    <location>
        <begin position="349"/>
        <end position="384"/>
    </location>
</feature>
<evidence type="ECO:0000256" key="4">
    <source>
        <dbReference type="ARBA" id="ARBA00022771"/>
    </source>
</evidence>
<keyword evidence="5" id="KW-0862">Zinc</keyword>
<dbReference type="CDD" id="cd00022">
    <property type="entry name" value="BIR"/>
    <property type="match status" value="2"/>
</dbReference>
<dbReference type="InterPro" id="IPR050784">
    <property type="entry name" value="IAP"/>
</dbReference>
<evidence type="ECO:0000256" key="7">
    <source>
        <dbReference type="SAM" id="MobiDB-lite"/>
    </source>
</evidence>
<evidence type="ECO:0000256" key="6">
    <source>
        <dbReference type="PROSITE-ProRule" id="PRU00175"/>
    </source>
</evidence>
<dbReference type="Proteomes" id="UP000027135">
    <property type="component" value="Unassembled WGS sequence"/>
</dbReference>
<organism evidence="9 10">
    <name type="scientific">Zootermopsis nevadensis</name>
    <name type="common">Dampwood termite</name>
    <dbReference type="NCBI Taxonomy" id="136037"/>
    <lineage>
        <taxon>Eukaryota</taxon>
        <taxon>Metazoa</taxon>
        <taxon>Ecdysozoa</taxon>
        <taxon>Arthropoda</taxon>
        <taxon>Hexapoda</taxon>
        <taxon>Insecta</taxon>
        <taxon>Pterygota</taxon>
        <taxon>Neoptera</taxon>
        <taxon>Polyneoptera</taxon>
        <taxon>Dictyoptera</taxon>
        <taxon>Blattodea</taxon>
        <taxon>Blattoidea</taxon>
        <taxon>Termitoidae</taxon>
        <taxon>Termopsidae</taxon>
        <taxon>Zootermopsis</taxon>
    </lineage>
</organism>
<dbReference type="FunCoup" id="A0A067R7U8">
    <property type="interactions" value="353"/>
</dbReference>
<evidence type="ECO:0000313" key="10">
    <source>
        <dbReference type="Proteomes" id="UP000027135"/>
    </source>
</evidence>
<dbReference type="Pfam" id="PF00653">
    <property type="entry name" value="BIR"/>
    <property type="match status" value="2"/>
</dbReference>
<dbReference type="Gene3D" id="1.10.1170.10">
    <property type="entry name" value="Inhibitor Of Apoptosis Protein (2mihbC-IAP-1), Chain A"/>
    <property type="match status" value="2"/>
</dbReference>